<dbReference type="RefSeq" id="WP_184595548.1">
    <property type="nucleotide sequence ID" value="NZ_BMUP01000002.1"/>
</dbReference>
<feature type="chain" id="PRO_5031181612" evidence="2">
    <location>
        <begin position="30"/>
        <end position="107"/>
    </location>
</feature>
<dbReference type="AlphaFoldDB" id="A0A7W4ZUI4"/>
<evidence type="ECO:0000256" key="1">
    <source>
        <dbReference type="SAM" id="MobiDB-lite"/>
    </source>
</evidence>
<organism evidence="3 4">
    <name type="scientific">Streptomyces violarus</name>
    <dbReference type="NCBI Taxonomy" id="67380"/>
    <lineage>
        <taxon>Bacteria</taxon>
        <taxon>Bacillati</taxon>
        <taxon>Actinomycetota</taxon>
        <taxon>Actinomycetes</taxon>
        <taxon>Kitasatosporales</taxon>
        <taxon>Streptomycetaceae</taxon>
        <taxon>Streptomyces</taxon>
    </lineage>
</organism>
<protein>
    <submittedName>
        <fullName evidence="3">Uncharacterized protein</fullName>
    </submittedName>
</protein>
<evidence type="ECO:0000313" key="3">
    <source>
        <dbReference type="EMBL" id="MBB3078741.1"/>
    </source>
</evidence>
<feature type="signal peptide" evidence="2">
    <location>
        <begin position="1"/>
        <end position="29"/>
    </location>
</feature>
<proteinExistence type="predicted"/>
<dbReference type="Proteomes" id="UP000572907">
    <property type="component" value="Unassembled WGS sequence"/>
</dbReference>
<accession>A0A7W4ZUI4</accession>
<sequence length="107" mass="10792">MNARGRIVAVGAGLCLAGLGATLALNAPASTDESESPTGEPMPTGTQAFDCQEIAASIEEARADAGRERRGAVGSSPTAAYQSVIVGDVAVPEECADELEDLGMETP</sequence>
<keyword evidence="2" id="KW-0732">Signal</keyword>
<gene>
    <name evidence="3" type="ORF">FHS41_005272</name>
</gene>
<reference evidence="3 4" key="1">
    <citation type="submission" date="2020-08" db="EMBL/GenBank/DDBJ databases">
        <title>Genomic Encyclopedia of Type Strains, Phase III (KMG-III): the genomes of soil and plant-associated and newly described type strains.</title>
        <authorList>
            <person name="Whitman W."/>
        </authorList>
    </citation>
    <scope>NUCLEOTIDE SEQUENCE [LARGE SCALE GENOMIC DNA]</scope>
    <source>
        <strain evidence="3 4">CECT 3237</strain>
    </source>
</reference>
<name>A0A7W4ZUI4_9ACTN</name>
<feature type="region of interest" description="Disordered" evidence="1">
    <location>
        <begin position="28"/>
        <end position="48"/>
    </location>
</feature>
<evidence type="ECO:0000313" key="4">
    <source>
        <dbReference type="Proteomes" id="UP000572907"/>
    </source>
</evidence>
<evidence type="ECO:0000256" key="2">
    <source>
        <dbReference type="SAM" id="SignalP"/>
    </source>
</evidence>
<comment type="caution">
    <text evidence="3">The sequence shown here is derived from an EMBL/GenBank/DDBJ whole genome shotgun (WGS) entry which is preliminary data.</text>
</comment>
<dbReference type="EMBL" id="JACHXE010000005">
    <property type="protein sequence ID" value="MBB3078741.1"/>
    <property type="molecule type" value="Genomic_DNA"/>
</dbReference>
<keyword evidence="4" id="KW-1185">Reference proteome</keyword>